<dbReference type="AlphaFoldDB" id="A0A165AH93"/>
<feature type="compositionally biased region" description="Basic and acidic residues" evidence="1">
    <location>
        <begin position="135"/>
        <end position="146"/>
    </location>
</feature>
<feature type="region of interest" description="Disordered" evidence="1">
    <location>
        <begin position="308"/>
        <end position="369"/>
    </location>
</feature>
<reference evidence="2 3" key="1">
    <citation type="journal article" date="2016" name="Mol. Biol. Evol.">
        <title>Comparative Genomics of Early-Diverging Mushroom-Forming Fungi Provides Insights into the Origins of Lignocellulose Decay Capabilities.</title>
        <authorList>
            <person name="Nagy L.G."/>
            <person name="Riley R."/>
            <person name="Tritt A."/>
            <person name="Adam C."/>
            <person name="Daum C."/>
            <person name="Floudas D."/>
            <person name="Sun H."/>
            <person name="Yadav J.S."/>
            <person name="Pangilinan J."/>
            <person name="Larsson K.H."/>
            <person name="Matsuura K."/>
            <person name="Barry K."/>
            <person name="Labutti K."/>
            <person name="Kuo R."/>
            <person name="Ohm R.A."/>
            <person name="Bhattacharya S.S."/>
            <person name="Shirouzu T."/>
            <person name="Yoshinaga Y."/>
            <person name="Martin F.M."/>
            <person name="Grigoriev I.V."/>
            <person name="Hibbett D.S."/>
        </authorList>
    </citation>
    <scope>NUCLEOTIDE SEQUENCE [LARGE SCALE GENOMIC DNA]</scope>
    <source>
        <strain evidence="2 3">HHB9708</strain>
    </source>
</reference>
<dbReference type="GO" id="GO:0000462">
    <property type="term" value="P:maturation of SSU-rRNA from tricistronic rRNA transcript (SSU-rRNA, 5.8S rRNA, LSU-rRNA)"/>
    <property type="evidence" value="ECO:0007669"/>
    <property type="project" value="TreeGrafter"/>
</dbReference>
<dbReference type="Pfam" id="PF04000">
    <property type="entry name" value="Sas10_Utp3"/>
    <property type="match status" value="1"/>
</dbReference>
<sequence length="369" mass="41222">MAEDQDEIVKAIEDMTSSVAASRKVIKGMLERRNTEDFDTKDGISLLSYKNYCLMSYLHSLTLLTAHRLLGHSFKDHSPPTSTFGNPNREARGHGAGDVVDKLVENRIIIEKIKILEGRMKYQIEKLLKLATEPPKPEARKTDDPLSFRPNPANLVQDEAGDTRDDSEHDDDDDGTQAYRPPKLAPVPYTETSLAKSKKRRPDPSALASLRYLDSSNPHAESSSGLGVTKSMGSARARELQRMTEFEEENMTRLVMTKKEANRRRRDEEDIALGGVGGINPRSRNRGGGFEEALGDVLKVVGRDSNALLGDGYEELRQRGRKESVLKRSHTRIDDATGGDSDDDGQSKKKGRFDQQVKRHKRRAGAKPR</sequence>
<dbReference type="PANTHER" id="PTHR13237:SF9">
    <property type="entry name" value="NEUROGUIDIN"/>
    <property type="match status" value="1"/>
</dbReference>
<feature type="region of interest" description="Disordered" evidence="1">
    <location>
        <begin position="134"/>
        <end position="287"/>
    </location>
</feature>
<feature type="compositionally biased region" description="Basic and acidic residues" evidence="1">
    <location>
        <begin position="236"/>
        <end position="245"/>
    </location>
</feature>
<keyword evidence="3" id="KW-1185">Reference proteome</keyword>
<accession>A0A165AH93</accession>
<dbReference type="OrthoDB" id="203440at2759"/>
<evidence type="ECO:0008006" key="4">
    <source>
        <dbReference type="Google" id="ProtNLM"/>
    </source>
</evidence>
<protein>
    <recommendedName>
        <fullName evidence="4">Sas10 C-terminal domain-containing protein</fullName>
    </recommendedName>
</protein>
<name>A0A165AH93_9AGAM</name>
<feature type="compositionally biased region" description="Basic and acidic residues" evidence="1">
    <location>
        <begin position="257"/>
        <end position="268"/>
    </location>
</feature>
<dbReference type="InterPro" id="IPR007146">
    <property type="entry name" value="Sas10/Utp3/C1D"/>
</dbReference>
<evidence type="ECO:0000256" key="1">
    <source>
        <dbReference type="SAM" id="MobiDB-lite"/>
    </source>
</evidence>
<feature type="compositionally biased region" description="Basic and acidic residues" evidence="1">
    <location>
        <begin position="314"/>
        <end position="335"/>
    </location>
</feature>
<dbReference type="EMBL" id="KV419394">
    <property type="protein sequence ID" value="KZS98989.1"/>
    <property type="molecule type" value="Genomic_DNA"/>
</dbReference>
<feature type="compositionally biased region" description="Basic residues" evidence="1">
    <location>
        <begin position="358"/>
        <end position="369"/>
    </location>
</feature>
<dbReference type="STRING" id="1314777.A0A165AH93"/>
<dbReference type="PANTHER" id="PTHR13237">
    <property type="entry name" value="SOMETHING ABOUT SILENCING PROTEIN 10-RELATED"/>
    <property type="match status" value="1"/>
</dbReference>
<evidence type="ECO:0000313" key="3">
    <source>
        <dbReference type="Proteomes" id="UP000076722"/>
    </source>
</evidence>
<evidence type="ECO:0000313" key="2">
    <source>
        <dbReference type="EMBL" id="KZS98989.1"/>
    </source>
</evidence>
<gene>
    <name evidence="2" type="ORF">SISNIDRAFT_403680</name>
</gene>
<dbReference type="GO" id="GO:0032040">
    <property type="term" value="C:small-subunit processome"/>
    <property type="evidence" value="ECO:0007669"/>
    <property type="project" value="TreeGrafter"/>
</dbReference>
<organism evidence="2 3">
    <name type="scientific">Sistotremastrum niveocremeum HHB9708</name>
    <dbReference type="NCBI Taxonomy" id="1314777"/>
    <lineage>
        <taxon>Eukaryota</taxon>
        <taxon>Fungi</taxon>
        <taxon>Dikarya</taxon>
        <taxon>Basidiomycota</taxon>
        <taxon>Agaricomycotina</taxon>
        <taxon>Agaricomycetes</taxon>
        <taxon>Sistotremastrales</taxon>
        <taxon>Sistotremastraceae</taxon>
        <taxon>Sertulicium</taxon>
        <taxon>Sertulicium niveocremeum</taxon>
    </lineage>
</organism>
<dbReference type="Proteomes" id="UP000076722">
    <property type="component" value="Unassembled WGS sequence"/>
</dbReference>
<proteinExistence type="predicted"/>
<feature type="compositionally biased region" description="Polar residues" evidence="1">
    <location>
        <begin position="214"/>
        <end position="226"/>
    </location>
</feature>